<reference evidence="1 2" key="2">
    <citation type="journal article" date="2021" name="Genomics">
        <title>High-quality reference genome for Clonorchis sinensis.</title>
        <authorList>
            <person name="Young N.D."/>
            <person name="Stroehlein A.J."/>
            <person name="Kinkar L."/>
            <person name="Wang T."/>
            <person name="Sohn W.M."/>
            <person name="Chang B.C.H."/>
            <person name="Kaur P."/>
            <person name="Weisz D."/>
            <person name="Dudchenko O."/>
            <person name="Aiden E.L."/>
            <person name="Korhonen P.K."/>
            <person name="Gasser R.B."/>
        </authorList>
    </citation>
    <scope>NUCLEOTIDE SEQUENCE [LARGE SCALE GENOMIC DNA]</scope>
    <source>
        <strain evidence="1">Cs-k2</strain>
    </source>
</reference>
<dbReference type="EMBL" id="NIRI02000013">
    <property type="protein sequence ID" value="KAG5452991.1"/>
    <property type="molecule type" value="Genomic_DNA"/>
</dbReference>
<evidence type="ECO:0000313" key="2">
    <source>
        <dbReference type="Proteomes" id="UP000286415"/>
    </source>
</evidence>
<protein>
    <submittedName>
        <fullName evidence="1">Uncharacterized protein</fullName>
    </submittedName>
</protein>
<comment type="caution">
    <text evidence="1">The sequence shown here is derived from an EMBL/GenBank/DDBJ whole genome shotgun (WGS) entry which is preliminary data.</text>
</comment>
<proteinExistence type="predicted"/>
<reference evidence="1 2" key="1">
    <citation type="journal article" date="2018" name="Biotechnol. Adv.">
        <title>Improved genomic resources and new bioinformatic workflow for the carcinogenic parasite Clonorchis sinensis: Biotechnological implications.</title>
        <authorList>
            <person name="Wang D."/>
            <person name="Korhonen P.K."/>
            <person name="Gasser R.B."/>
            <person name="Young N.D."/>
        </authorList>
    </citation>
    <scope>NUCLEOTIDE SEQUENCE [LARGE SCALE GENOMIC DNA]</scope>
    <source>
        <strain evidence="1">Cs-k2</strain>
    </source>
</reference>
<sequence length="722" mass="81033">MSENVSHKQYLKQEDDAESLGEISDRMRLLKIHTRGIFESGEFVGNKCWKSTRLHELYEMCDGRSTKVPDYDARGYSWNSVQSQPVWEGSDKNYSQDQLGGLLLLRHNYLNDTGSTNLTYRNNSSLSSIRPNSCSSQNDGLSDLQRLQNKRALGADPLNHPNVPNNTYKHVDILCGQNCENLSCLQTPPPQYSELGLPDAQFLTPNVPLVHGSDYPSATSGLGYTVHDLEKCSSELFGENMFSGISSNCMSVPFDGSYSSSSLDSSMGIPQSEINDPFQGKKFLCPTESKRKTTPRTRRNEQSLGLLYDPSSMSSKHFWEAHKQYTAAPRDHLQTDFFELIRRSSRNHGDRAGPRRRAAFSKLAGLANALLLRQRARLWEIAEWRDLNENNLLEVAVHERNADAVALLLQEGLFGLNASSCEPPLLVRIALETAGGVVNINWDNISKGIQLTDAKRADVVGDVNKFSSEQEILLHFLRHLKELRGRPQHFLLLNGISGSDATKNRPIVHQLLDMHSLENDLSWSMHQLTKAGADLFSKVQNSDGHYADCFQRAAYREDANQLLTLLLHGTLYSVKVEKCVWSSEKSFQGRYSLAQLRQALSSGHLLLDNRHRMACVELINTIMGTQESGARPPDVSVCRTCEMSQDILIKETTHKVAEKSSSTHDRFRPSWGSSVGHGLRASVNLRFYLSPNWIDFDEYIHLQINLVYTGDSTDGNLAIEPT</sequence>
<dbReference type="InParanoid" id="A0A419QFN1"/>
<accession>A0A419QFN1</accession>
<organism evidence="1 2">
    <name type="scientific">Clonorchis sinensis</name>
    <name type="common">Chinese liver fluke</name>
    <dbReference type="NCBI Taxonomy" id="79923"/>
    <lineage>
        <taxon>Eukaryota</taxon>
        <taxon>Metazoa</taxon>
        <taxon>Spiralia</taxon>
        <taxon>Lophotrochozoa</taxon>
        <taxon>Platyhelminthes</taxon>
        <taxon>Trematoda</taxon>
        <taxon>Digenea</taxon>
        <taxon>Opisthorchiida</taxon>
        <taxon>Opisthorchiata</taxon>
        <taxon>Opisthorchiidae</taxon>
        <taxon>Clonorchis</taxon>
    </lineage>
</organism>
<keyword evidence="2" id="KW-1185">Reference proteome</keyword>
<dbReference type="AlphaFoldDB" id="A0A419QFN1"/>
<evidence type="ECO:0000313" key="1">
    <source>
        <dbReference type="EMBL" id="KAG5452991.1"/>
    </source>
</evidence>
<gene>
    <name evidence="1" type="ORF">CSKR_110354</name>
</gene>
<dbReference type="Proteomes" id="UP000286415">
    <property type="component" value="Unassembled WGS sequence"/>
</dbReference>
<name>A0A419QFN1_CLOSI</name>
<dbReference type="OrthoDB" id="6258448at2759"/>